<dbReference type="SUPFAM" id="SSF56322">
    <property type="entry name" value="ADC synthase"/>
    <property type="match status" value="1"/>
</dbReference>
<dbReference type="PANTHER" id="PTHR11236:SF50">
    <property type="entry name" value="AMINODEOXYCHORISMATE SYNTHASE COMPONENT 1"/>
    <property type="match status" value="1"/>
</dbReference>
<organism evidence="2 3">
    <name type="scientific">Tamilnaduibacter salinus</name>
    <dbReference type="NCBI Taxonomy" id="1484056"/>
    <lineage>
        <taxon>Bacteria</taxon>
        <taxon>Pseudomonadati</taxon>
        <taxon>Pseudomonadota</taxon>
        <taxon>Gammaproteobacteria</taxon>
        <taxon>Pseudomonadales</taxon>
        <taxon>Marinobacteraceae</taxon>
        <taxon>Tamilnaduibacter</taxon>
    </lineage>
</organism>
<dbReference type="GO" id="GO:0046820">
    <property type="term" value="F:4-amino-4-deoxychorismate synthase activity"/>
    <property type="evidence" value="ECO:0007669"/>
    <property type="project" value="TreeGrafter"/>
</dbReference>
<evidence type="ECO:0000313" key="2">
    <source>
        <dbReference type="EMBL" id="PAV24686.1"/>
    </source>
</evidence>
<dbReference type="NCBIfam" id="TIGR00553">
    <property type="entry name" value="pabB"/>
    <property type="match status" value="1"/>
</dbReference>
<protein>
    <submittedName>
        <fullName evidence="2">Aminodeoxychorismate synthase, component I</fullName>
    </submittedName>
</protein>
<accession>A0A2A2I054</accession>
<gene>
    <name evidence="2" type="primary">pabB</name>
    <name evidence="2" type="ORF">CF392_14895</name>
</gene>
<sequence>MAGSIQRASASTGCTIVQSATEHHPISVEQLALWEDALSRESGFINGFHPNGRFLTAHPDRCWTIESNGELARSQIREAIDWHQQYRSEQGETAFLGGLAGVLHYELGGITVPGFQSRRPDADESRGWIGAYSWALDISVDRAPTLTIQPFCPEPTRRWLMSLLERGPQAASPSPLALSAPFQADESGDQYQQQVGHLLDWIHAGDCYQANLSRRHSAHFTGSPYDGFRRLMGAIPVPFGAYIDTGRRQVLSISPERFLRIDGSQVESKPIKGTRPRGATPGDDQALAEALRTHPKDRAENLMIVDLIRNDLSRFCEPHSVRVPRLFDVESYENVHQLVSTVTGTLREDVTLLDALLSAFPGGSITGAPKRRAMEIIDELEDHRRGPYCGSVFFWNLSDHLDSNIAIRTLETESSSGEIRCWGGCGIVADSDPAEELAEAETKVRRLMETLENG</sequence>
<evidence type="ECO:0000313" key="3">
    <source>
        <dbReference type="Proteomes" id="UP000218332"/>
    </source>
</evidence>
<dbReference type="InterPro" id="IPR005801">
    <property type="entry name" value="ADC_synthase"/>
</dbReference>
<proteinExistence type="predicted"/>
<dbReference type="Gene3D" id="3.60.120.10">
    <property type="entry name" value="Anthranilate synthase"/>
    <property type="match status" value="1"/>
</dbReference>
<dbReference type="PRINTS" id="PR00095">
    <property type="entry name" value="ANTSNTHASEI"/>
</dbReference>
<dbReference type="Pfam" id="PF00425">
    <property type="entry name" value="Chorismate_bind"/>
    <property type="match status" value="1"/>
</dbReference>
<name>A0A2A2I054_9GAMM</name>
<reference evidence="2 3" key="1">
    <citation type="submission" date="2017-07" db="EMBL/GenBank/DDBJ databases">
        <title>Tamlnaduibacter salinus (Mi-7) genome sequencing.</title>
        <authorList>
            <person name="Verma A."/>
            <person name="Krishnamurthi S."/>
        </authorList>
    </citation>
    <scope>NUCLEOTIDE SEQUENCE [LARGE SCALE GENOMIC DNA]</scope>
    <source>
        <strain evidence="2 3">Mi-7</strain>
    </source>
</reference>
<dbReference type="Proteomes" id="UP000218332">
    <property type="component" value="Unassembled WGS sequence"/>
</dbReference>
<keyword evidence="3" id="KW-1185">Reference proteome</keyword>
<dbReference type="AlphaFoldDB" id="A0A2A2I054"/>
<dbReference type="InterPro" id="IPR005802">
    <property type="entry name" value="ADC_synth_comp_1"/>
</dbReference>
<dbReference type="InterPro" id="IPR019999">
    <property type="entry name" value="Anth_synth_I-like"/>
</dbReference>
<dbReference type="GO" id="GO:0000162">
    <property type="term" value="P:L-tryptophan biosynthetic process"/>
    <property type="evidence" value="ECO:0007669"/>
    <property type="project" value="TreeGrafter"/>
</dbReference>
<dbReference type="EMBL" id="NMPM01000114">
    <property type="protein sequence ID" value="PAV24686.1"/>
    <property type="molecule type" value="Genomic_DNA"/>
</dbReference>
<dbReference type="PANTHER" id="PTHR11236">
    <property type="entry name" value="AMINOBENZOATE/ANTHRANILATE SYNTHASE"/>
    <property type="match status" value="1"/>
</dbReference>
<comment type="caution">
    <text evidence="2">The sequence shown here is derived from an EMBL/GenBank/DDBJ whole genome shotgun (WGS) entry which is preliminary data.</text>
</comment>
<dbReference type="GO" id="GO:0009396">
    <property type="term" value="P:folic acid-containing compound biosynthetic process"/>
    <property type="evidence" value="ECO:0007669"/>
    <property type="project" value="InterPro"/>
</dbReference>
<feature type="domain" description="Chorismate-utilising enzyme C-terminal" evidence="1">
    <location>
        <begin position="189"/>
        <end position="443"/>
    </location>
</feature>
<evidence type="ECO:0000259" key="1">
    <source>
        <dbReference type="Pfam" id="PF00425"/>
    </source>
</evidence>
<dbReference type="InterPro" id="IPR015890">
    <property type="entry name" value="Chorismate_C"/>
</dbReference>